<feature type="compositionally biased region" description="Polar residues" evidence="1">
    <location>
        <begin position="607"/>
        <end position="622"/>
    </location>
</feature>
<gene>
    <name evidence="3" type="ORF">scyTo_0020278</name>
</gene>
<keyword evidence="2" id="KW-0472">Membrane</keyword>
<proteinExistence type="predicted"/>
<dbReference type="Pfam" id="PF15018">
    <property type="entry name" value="InaF-motif"/>
    <property type="match status" value="1"/>
</dbReference>
<feature type="compositionally biased region" description="Low complexity" evidence="1">
    <location>
        <begin position="643"/>
        <end position="658"/>
    </location>
</feature>
<feature type="compositionally biased region" description="Polar residues" evidence="1">
    <location>
        <begin position="300"/>
        <end position="310"/>
    </location>
</feature>
<feature type="region of interest" description="Disordered" evidence="1">
    <location>
        <begin position="209"/>
        <end position="416"/>
    </location>
</feature>
<feature type="compositionally biased region" description="Polar residues" evidence="1">
    <location>
        <begin position="629"/>
        <end position="638"/>
    </location>
</feature>
<protein>
    <recommendedName>
        <fullName evidence="5">InaF motif containing 2</fullName>
    </recommendedName>
</protein>
<evidence type="ECO:0000313" key="3">
    <source>
        <dbReference type="EMBL" id="GCB74873.1"/>
    </source>
</evidence>
<feature type="region of interest" description="Disordered" evidence="1">
    <location>
        <begin position="141"/>
        <end position="160"/>
    </location>
</feature>
<reference evidence="3 4" key="1">
    <citation type="journal article" date="2018" name="Nat. Ecol. Evol.">
        <title>Shark genomes provide insights into elasmobranch evolution and the origin of vertebrates.</title>
        <authorList>
            <person name="Hara Y"/>
            <person name="Yamaguchi K"/>
            <person name="Onimaru K"/>
            <person name="Kadota M"/>
            <person name="Koyanagi M"/>
            <person name="Keeley SD"/>
            <person name="Tatsumi K"/>
            <person name="Tanaka K"/>
            <person name="Motone F"/>
            <person name="Kageyama Y"/>
            <person name="Nozu R"/>
            <person name="Adachi N"/>
            <person name="Nishimura O"/>
            <person name="Nakagawa R"/>
            <person name="Tanegashima C"/>
            <person name="Kiyatake I"/>
            <person name="Matsumoto R"/>
            <person name="Murakumo K"/>
            <person name="Nishida K"/>
            <person name="Terakita A"/>
            <person name="Kuratani S"/>
            <person name="Sato K"/>
            <person name="Hyodo S Kuraku.S."/>
        </authorList>
    </citation>
    <scope>NUCLEOTIDE SEQUENCE [LARGE SCALE GENOMIC DNA]</scope>
</reference>
<evidence type="ECO:0000313" key="4">
    <source>
        <dbReference type="Proteomes" id="UP000288216"/>
    </source>
</evidence>
<evidence type="ECO:0008006" key="5">
    <source>
        <dbReference type="Google" id="ProtNLM"/>
    </source>
</evidence>
<feature type="compositionally biased region" description="Polar residues" evidence="1">
    <location>
        <begin position="589"/>
        <end position="600"/>
    </location>
</feature>
<evidence type="ECO:0000256" key="2">
    <source>
        <dbReference type="SAM" id="Phobius"/>
    </source>
</evidence>
<keyword evidence="4" id="KW-1185">Reference proteome</keyword>
<evidence type="ECO:0000256" key="1">
    <source>
        <dbReference type="SAM" id="MobiDB-lite"/>
    </source>
</evidence>
<comment type="caution">
    <text evidence="3">The sequence shown here is derived from an EMBL/GenBank/DDBJ whole genome shotgun (WGS) entry which is preliminary data.</text>
</comment>
<keyword evidence="2" id="KW-1133">Transmembrane helix</keyword>
<organism evidence="3 4">
    <name type="scientific">Scyliorhinus torazame</name>
    <name type="common">Cloudy catshark</name>
    <name type="synonym">Catulus torazame</name>
    <dbReference type="NCBI Taxonomy" id="75743"/>
    <lineage>
        <taxon>Eukaryota</taxon>
        <taxon>Metazoa</taxon>
        <taxon>Chordata</taxon>
        <taxon>Craniata</taxon>
        <taxon>Vertebrata</taxon>
        <taxon>Chondrichthyes</taxon>
        <taxon>Elasmobranchii</taxon>
        <taxon>Galeomorphii</taxon>
        <taxon>Galeoidea</taxon>
        <taxon>Carcharhiniformes</taxon>
        <taxon>Scyliorhinidae</taxon>
        <taxon>Scyliorhinus</taxon>
    </lineage>
</organism>
<sequence>MKNRASDGIGKQIRGPSFTGDKKAKITAKTQKTWMRLATVFAYLLCVSLTAVILVIYYTLIWEPVRAKPGPSNSNLTAINAETGNFSSGHKRRSAINDMRSNPKGFSNRRYERSHLRSTGGGAGDFINSQSSSSGVVHGAVTASNTTNSGGGDPGVTGSKTAATESGIFSTVDRATESGVFSTTDNGGGDSGVTSSKTSATEYGVFSTMGSDDSRATESGVFSSMDSSDHSATERGVFSTMDSSDHGTTEYGVFSTMGSDDNRVTQSGIFSTMDSDDSRATESGVFSSMDSSDHGATESGVFSSMGSSDQRATESGVFSTMDSSEHRATEGGVFSTMDSSDHGAPGVENTHPDRGDVSTSDSDGNIASPVVPTPQTPQAGIQNKATTRPPNEPNQADRGDVAKVGSNRWVTSPSNAGELGTVSGLLGLNEHVRNDTDSKRRNVKMDRLATMRSRSGFSGKKTTHTLTISTYITQNDMQDEATRSKMDGMRFAVHSSSRSKGIENIWATSRSTTDPGPFSTAAAGVSESELERQSAYNASTNNVRGTQNLFAKLRLLDRLSKKQGRANSIGLHGDRLDRLSTARAVSPTPILSSPGSTNAAESRESGHTGTTHLEAQYTLQNFNEEKEQPSPTWKSNQAEVEDTYTNTVTNPLPTLPIT</sequence>
<dbReference type="Proteomes" id="UP000288216">
    <property type="component" value="Unassembled WGS sequence"/>
</dbReference>
<dbReference type="AlphaFoldDB" id="A0A401PP13"/>
<dbReference type="PANTHER" id="PTHR34929">
    <property type="entry name" value="ZGC:153157"/>
    <property type="match status" value="1"/>
</dbReference>
<feature type="compositionally biased region" description="Polar residues" evidence="1">
    <location>
        <begin position="376"/>
        <end position="389"/>
    </location>
</feature>
<feature type="transmembrane region" description="Helical" evidence="2">
    <location>
        <begin position="40"/>
        <end position="62"/>
    </location>
</feature>
<feature type="region of interest" description="Disordered" evidence="1">
    <location>
        <begin position="584"/>
        <end position="658"/>
    </location>
</feature>
<feature type="region of interest" description="Disordered" evidence="1">
    <location>
        <begin position="87"/>
        <end position="108"/>
    </location>
</feature>
<dbReference type="InterPro" id="IPR029162">
    <property type="entry name" value="InaF-motif"/>
</dbReference>
<keyword evidence="2" id="KW-0812">Transmembrane</keyword>
<name>A0A401PP13_SCYTO</name>
<feature type="compositionally biased region" description="Polar residues" evidence="1">
    <location>
        <begin position="256"/>
        <end position="273"/>
    </location>
</feature>
<dbReference type="OMA" id="YTLIWEP"/>
<dbReference type="EMBL" id="BFAA01016149">
    <property type="protein sequence ID" value="GCB74873.1"/>
    <property type="molecule type" value="Genomic_DNA"/>
</dbReference>
<dbReference type="PANTHER" id="PTHR34929:SF2">
    <property type="entry name" value="TRANSMEMBRANE PROTEIN INAFM1-RELATED"/>
    <property type="match status" value="1"/>
</dbReference>
<feature type="region of interest" description="Disordered" evidence="1">
    <location>
        <begin position="1"/>
        <end position="22"/>
    </location>
</feature>
<accession>A0A401PP13</accession>
<dbReference type="OrthoDB" id="9947824at2759"/>